<feature type="region of interest" description="Disordered" evidence="8">
    <location>
        <begin position="490"/>
        <end position="533"/>
    </location>
</feature>
<feature type="domain" description="DOMON" evidence="10">
    <location>
        <begin position="263"/>
        <end position="376"/>
    </location>
</feature>
<feature type="transmembrane region" description="Helical" evidence="9">
    <location>
        <begin position="116"/>
        <end position="134"/>
    </location>
</feature>
<keyword evidence="6 9" id="KW-1133">Transmembrane helix</keyword>
<evidence type="ECO:0000313" key="13">
    <source>
        <dbReference type="Proteomes" id="UP000092600"/>
    </source>
</evidence>
<dbReference type="InterPro" id="IPR005018">
    <property type="entry name" value="DOMON_domain"/>
</dbReference>
<dbReference type="GO" id="GO:0016020">
    <property type="term" value="C:membrane"/>
    <property type="evidence" value="ECO:0007669"/>
    <property type="project" value="UniProtKB-SubCell"/>
</dbReference>
<dbReference type="PROSITE" id="PS50836">
    <property type="entry name" value="DOMON"/>
    <property type="match status" value="1"/>
</dbReference>
<dbReference type="PANTHER" id="PTHR23130">
    <property type="entry name" value="CYTOCHROME B561 AND DOMON DOMAIN-CONTAINING PROTEIN"/>
    <property type="match status" value="1"/>
</dbReference>
<feature type="compositionally biased region" description="Gly residues" evidence="8">
    <location>
        <begin position="504"/>
        <end position="533"/>
    </location>
</feature>
<dbReference type="AlphaFoldDB" id="A0A199VQH7"/>
<evidence type="ECO:0000256" key="1">
    <source>
        <dbReference type="ARBA" id="ARBA00004370"/>
    </source>
</evidence>
<dbReference type="Proteomes" id="UP000092600">
    <property type="component" value="Unassembled WGS sequence"/>
</dbReference>
<comment type="subcellular location">
    <subcellularLocation>
        <location evidence="1">Membrane</location>
    </subcellularLocation>
</comment>
<comment type="caution">
    <text evidence="12">The sequence shown here is derived from an EMBL/GenBank/DDBJ whole genome shotgun (WGS) entry which is preliminary data.</text>
</comment>
<dbReference type="PROSITE" id="PS50939">
    <property type="entry name" value="CYTOCHROME_B561"/>
    <property type="match status" value="2"/>
</dbReference>
<feature type="transmembrane region" description="Helical" evidence="9">
    <location>
        <begin position="179"/>
        <end position="196"/>
    </location>
</feature>
<dbReference type="Gene3D" id="1.20.120.1770">
    <property type="match status" value="2"/>
</dbReference>
<evidence type="ECO:0000259" key="11">
    <source>
        <dbReference type="PROSITE" id="PS50939"/>
    </source>
</evidence>
<feature type="transmembrane region" description="Helical" evidence="9">
    <location>
        <begin position="385"/>
        <end position="408"/>
    </location>
</feature>
<evidence type="ECO:0000313" key="12">
    <source>
        <dbReference type="EMBL" id="OAY78960.1"/>
    </source>
</evidence>
<feature type="transmembrane region" description="Helical" evidence="9">
    <location>
        <begin position="146"/>
        <end position="167"/>
    </location>
</feature>
<feature type="region of interest" description="Disordered" evidence="8">
    <location>
        <begin position="1"/>
        <end position="46"/>
    </location>
</feature>
<dbReference type="InterPro" id="IPR045266">
    <property type="entry name" value="DOH_DOMON"/>
</dbReference>
<feature type="transmembrane region" description="Helical" evidence="9">
    <location>
        <begin position="86"/>
        <end position="104"/>
    </location>
</feature>
<dbReference type="PANTHER" id="PTHR23130:SF154">
    <property type="entry name" value="OS01G0895200 PROTEIN"/>
    <property type="match status" value="1"/>
</dbReference>
<keyword evidence="5" id="KW-0249">Electron transport</keyword>
<keyword evidence="7 9" id="KW-0472">Membrane</keyword>
<evidence type="ECO:0000256" key="5">
    <source>
        <dbReference type="ARBA" id="ARBA00022982"/>
    </source>
</evidence>
<protein>
    <submittedName>
        <fullName evidence="12">Cytochrome b561 and DOMON domain-containing protein</fullName>
    </submittedName>
</protein>
<evidence type="ECO:0000259" key="10">
    <source>
        <dbReference type="PROSITE" id="PS50836"/>
    </source>
</evidence>
<evidence type="ECO:0000256" key="3">
    <source>
        <dbReference type="ARBA" id="ARBA00022692"/>
    </source>
</evidence>
<evidence type="ECO:0000256" key="2">
    <source>
        <dbReference type="ARBA" id="ARBA00022448"/>
    </source>
</evidence>
<gene>
    <name evidence="12" type="ORF">ACMD2_18764</name>
</gene>
<keyword evidence="4" id="KW-0732">Signal</keyword>
<evidence type="ECO:0000256" key="6">
    <source>
        <dbReference type="ARBA" id="ARBA00022989"/>
    </source>
</evidence>
<feature type="transmembrane region" description="Helical" evidence="9">
    <location>
        <begin position="53"/>
        <end position="74"/>
    </location>
</feature>
<evidence type="ECO:0000256" key="8">
    <source>
        <dbReference type="SAM" id="MobiDB-lite"/>
    </source>
</evidence>
<sequence>MTKCTGDDIESEHEGGSNQGGSDDVGEGGGADGGSQMPANGHSSSLSSKRKHGLLAIIGWGVVIPVGVAAARFFKQCDPFWFYSHISVQGIGFVLGAIALFTGFRLEDDSIDVHRTLGVVILVFGCLQVMAVLVRPTKESKARKYWNWYHHYVGRATIFIAIGNIFYGFKLAKEDKSWSYAYGIFVGVFGVIYLVLEEWRRKNIQSSSMVIMNMIFWILLILGFSSSLVSSQSSDSCSSSLSVSHLIPFNTSSFNCFSAWSSEGFIMRYGKTAATDTWSFVLSAPDSRTYVSVGFSADGFMVGSSAVAGWVSSSGVGIVRQYYLGGTSSSSCPPGQGTLHLTPNSSLIVLQSSRLYLAFQLTGSAQPQPYLIYAVGPSNSPPSSWHGILATFGWGILMPAGVTMARYFKHHDPLWFYSHISVQGVGFVLGAAGVLLGFGLGDEGAAGNADTHRGLGVAIFVFGILQVLSRGVFRGRWGFREEGVSVEGISEEVAEEEVGKPGEESGGGGGRPDGGLGFGAGAEAGRQGGTGAS</sequence>
<feature type="transmembrane region" description="Helical" evidence="9">
    <location>
        <begin position="453"/>
        <end position="473"/>
    </location>
</feature>
<name>A0A199VQH7_ANACO</name>
<dbReference type="SMART" id="SM00665">
    <property type="entry name" value="B561"/>
    <property type="match status" value="2"/>
</dbReference>
<feature type="compositionally biased region" description="Polar residues" evidence="8">
    <location>
        <begin position="37"/>
        <end position="46"/>
    </location>
</feature>
<feature type="non-terminal residue" evidence="12">
    <location>
        <position position="533"/>
    </location>
</feature>
<dbReference type="STRING" id="4615.A0A199VQH7"/>
<keyword evidence="2" id="KW-0813">Transport</keyword>
<feature type="transmembrane region" description="Helical" evidence="9">
    <location>
        <begin position="208"/>
        <end position="229"/>
    </location>
</feature>
<dbReference type="CDD" id="cd08760">
    <property type="entry name" value="Cyt_b561_FRRS1_like"/>
    <property type="match status" value="2"/>
</dbReference>
<proteinExistence type="predicted"/>
<feature type="domain" description="Cytochrome b561" evidence="11">
    <location>
        <begin position="341"/>
        <end position="533"/>
    </location>
</feature>
<evidence type="ECO:0000256" key="9">
    <source>
        <dbReference type="SAM" id="Phobius"/>
    </source>
</evidence>
<dbReference type="InterPro" id="IPR006593">
    <property type="entry name" value="Cyt_b561/ferric_Rdtase_TM"/>
</dbReference>
<feature type="transmembrane region" description="Helical" evidence="9">
    <location>
        <begin position="420"/>
        <end position="441"/>
    </location>
</feature>
<accession>A0A199VQH7</accession>
<dbReference type="SMART" id="SM00664">
    <property type="entry name" value="DoH"/>
    <property type="match status" value="1"/>
</dbReference>
<reference evidence="12 13" key="1">
    <citation type="journal article" date="2016" name="DNA Res.">
        <title>The draft genome of MD-2 pineapple using hybrid error correction of long reads.</title>
        <authorList>
            <person name="Redwan R.M."/>
            <person name="Saidin A."/>
            <person name="Kumar S.V."/>
        </authorList>
    </citation>
    <scope>NUCLEOTIDE SEQUENCE [LARGE SCALE GENOMIC DNA]</scope>
    <source>
        <strain evidence="13">cv. MD2</strain>
        <tissue evidence="12">Leaf</tissue>
    </source>
</reference>
<evidence type="ECO:0000256" key="4">
    <source>
        <dbReference type="ARBA" id="ARBA00022729"/>
    </source>
</evidence>
<keyword evidence="3 9" id="KW-0812">Transmembrane</keyword>
<feature type="domain" description="Cytochrome b561" evidence="11">
    <location>
        <begin position="11"/>
        <end position="205"/>
    </location>
</feature>
<organism evidence="12 13">
    <name type="scientific">Ananas comosus</name>
    <name type="common">Pineapple</name>
    <name type="synonym">Ananas ananas</name>
    <dbReference type="NCBI Taxonomy" id="4615"/>
    <lineage>
        <taxon>Eukaryota</taxon>
        <taxon>Viridiplantae</taxon>
        <taxon>Streptophyta</taxon>
        <taxon>Embryophyta</taxon>
        <taxon>Tracheophyta</taxon>
        <taxon>Spermatophyta</taxon>
        <taxon>Magnoliopsida</taxon>
        <taxon>Liliopsida</taxon>
        <taxon>Poales</taxon>
        <taxon>Bromeliaceae</taxon>
        <taxon>Bromelioideae</taxon>
        <taxon>Ananas</taxon>
    </lineage>
</organism>
<dbReference type="CDD" id="cd09631">
    <property type="entry name" value="DOMON_DOH"/>
    <property type="match status" value="1"/>
</dbReference>
<dbReference type="EMBL" id="LSRQ01001176">
    <property type="protein sequence ID" value="OAY78960.1"/>
    <property type="molecule type" value="Genomic_DNA"/>
</dbReference>
<evidence type="ECO:0000256" key="7">
    <source>
        <dbReference type="ARBA" id="ARBA00023136"/>
    </source>
</evidence>